<name>A0A0C1QYD2_9CLOT</name>
<dbReference type="EMBL" id="AYSO01000018">
    <property type="protein sequence ID" value="KIE46022.1"/>
    <property type="molecule type" value="Genomic_DNA"/>
</dbReference>
<dbReference type="RefSeq" id="WP_039634794.1">
    <property type="nucleotide sequence ID" value="NZ_AYSO01000018.1"/>
</dbReference>
<dbReference type="Proteomes" id="UP000031366">
    <property type="component" value="Unassembled WGS sequence"/>
</dbReference>
<keyword evidence="3" id="KW-1185">Reference proteome</keyword>
<proteinExistence type="predicted"/>
<evidence type="ECO:0000313" key="3">
    <source>
        <dbReference type="Proteomes" id="UP000031366"/>
    </source>
</evidence>
<sequence length="64" mass="7403">MSTSKDERKERSKKVRSAIAINSLDGVEPSEECKEMLEDYIKGKTEIEDNIKKLIEKYKVPESK</sequence>
<dbReference type="CDD" id="cd11586">
    <property type="entry name" value="VbhA_like"/>
    <property type="match status" value="1"/>
</dbReference>
<reference evidence="2 3" key="1">
    <citation type="journal article" date="2015" name="Infect. Genet. Evol.">
        <title>Genomic sequences of six botulinum neurotoxin-producing strains representing three clostridial species illustrate the mobility and diversity of botulinum neurotoxin genes.</title>
        <authorList>
            <person name="Smith T.J."/>
            <person name="Hill K.K."/>
            <person name="Xie G."/>
            <person name="Foley B.T."/>
            <person name="Williamson C.H."/>
            <person name="Foster J.T."/>
            <person name="Johnson S.L."/>
            <person name="Chertkov O."/>
            <person name="Teshima H."/>
            <person name="Gibbons H.S."/>
            <person name="Johnsky L.A."/>
            <person name="Karavis M.A."/>
            <person name="Smith L.A."/>
        </authorList>
    </citation>
    <scope>NUCLEOTIDE SEQUENCE [LARGE SCALE GENOMIC DNA]</scope>
    <source>
        <strain evidence="2 3">CDC 2741</strain>
    </source>
</reference>
<dbReference type="InterPro" id="IPR033788">
    <property type="entry name" value="VbhA-like"/>
</dbReference>
<organism evidence="2 3">
    <name type="scientific">Clostridium argentinense CDC 2741</name>
    <dbReference type="NCBI Taxonomy" id="1418104"/>
    <lineage>
        <taxon>Bacteria</taxon>
        <taxon>Bacillati</taxon>
        <taxon>Bacillota</taxon>
        <taxon>Clostridia</taxon>
        <taxon>Eubacteriales</taxon>
        <taxon>Clostridiaceae</taxon>
        <taxon>Clostridium</taxon>
    </lineage>
</organism>
<dbReference type="Gene3D" id="1.10.8.1050">
    <property type="entry name" value="Antitoxin VbhA-like"/>
    <property type="match status" value="1"/>
</dbReference>
<dbReference type="AlphaFoldDB" id="A0A0C1QYD2"/>
<comment type="caution">
    <text evidence="2">The sequence shown here is derived from an EMBL/GenBank/DDBJ whole genome shotgun (WGS) entry which is preliminary data.</text>
</comment>
<evidence type="ECO:0000313" key="2">
    <source>
        <dbReference type="EMBL" id="KIE46022.1"/>
    </source>
</evidence>
<dbReference type="Pfam" id="PF18495">
    <property type="entry name" value="VbhA"/>
    <property type="match status" value="1"/>
</dbReference>
<dbReference type="InterPro" id="IPR043038">
    <property type="entry name" value="VbhA_sf"/>
</dbReference>
<gene>
    <name evidence="2" type="ORF">U732_2440</name>
</gene>
<accession>A0A0C1QYD2</accession>
<protein>
    <recommendedName>
        <fullName evidence="1">Antitoxin VbhA domain-containing protein</fullName>
    </recommendedName>
</protein>
<evidence type="ECO:0000259" key="1">
    <source>
        <dbReference type="Pfam" id="PF18495"/>
    </source>
</evidence>
<feature type="domain" description="Antitoxin VbhA" evidence="1">
    <location>
        <begin position="11"/>
        <end position="57"/>
    </location>
</feature>
<dbReference type="InterPro" id="IPR041535">
    <property type="entry name" value="VbhA"/>
</dbReference>